<name>A0ABP6UTR6_9FLAO</name>
<dbReference type="Gene3D" id="1.10.760.10">
    <property type="entry name" value="Cytochrome c-like domain"/>
    <property type="match status" value="1"/>
</dbReference>
<gene>
    <name evidence="1" type="ORF">GCM10022393_33830</name>
</gene>
<reference evidence="2" key="1">
    <citation type="journal article" date="2019" name="Int. J. Syst. Evol. Microbiol.">
        <title>The Global Catalogue of Microorganisms (GCM) 10K type strain sequencing project: providing services to taxonomists for standard genome sequencing and annotation.</title>
        <authorList>
            <consortium name="The Broad Institute Genomics Platform"/>
            <consortium name="The Broad Institute Genome Sequencing Center for Infectious Disease"/>
            <person name="Wu L."/>
            <person name="Ma J."/>
        </authorList>
    </citation>
    <scope>NUCLEOTIDE SEQUENCE [LARGE SCALE GENOMIC DNA]</scope>
    <source>
        <strain evidence="2">JCM 17106</strain>
    </source>
</reference>
<evidence type="ECO:0000313" key="2">
    <source>
        <dbReference type="Proteomes" id="UP001500459"/>
    </source>
</evidence>
<protein>
    <recommendedName>
        <fullName evidence="3">Repeat protein (TIGR03806 family)</fullName>
    </recommendedName>
</protein>
<dbReference type="InterPro" id="IPR036909">
    <property type="entry name" value="Cyt_c-like_dom_sf"/>
</dbReference>
<keyword evidence="2" id="KW-1185">Reference proteome</keyword>
<accession>A0ABP6UTR6</accession>
<evidence type="ECO:0000313" key="1">
    <source>
        <dbReference type="EMBL" id="GAA3516983.1"/>
    </source>
</evidence>
<dbReference type="EMBL" id="BAABCW010000017">
    <property type="protein sequence ID" value="GAA3516983.1"/>
    <property type="molecule type" value="Genomic_DNA"/>
</dbReference>
<evidence type="ECO:0008006" key="3">
    <source>
        <dbReference type="Google" id="ProtNLM"/>
    </source>
</evidence>
<dbReference type="Proteomes" id="UP001500459">
    <property type="component" value="Unassembled WGS sequence"/>
</dbReference>
<sequence length="311" mass="35873">MLFRNKSKYTSIEETIVFNEKLSDYNFFKGTPSDLKPTSALDIYELSSELFTDYADKQRMILLPKGKKIIATNSELPDFPNGTIIVKTFFYKNHMNHQDVKQKIIETRLLIKNNSVWNAATYRWNMQQDEAFLSKNRESVPITFIDNFGNKRSTSYQIPSSTDCATCHKQNGSLSPLGPKIRNLNIDILRNKHFINQLEYFKNQNKLEISEKNILTTPDYSDVNLDYNKRARAYFDINCAHCHNSEGNAYHVQMDLRLNIPFDNSGIAKKSAQILSRINISGELHMPKIGTTLNHDDGIQLITKYINSLNK</sequence>
<proteinExistence type="predicted"/>
<organism evidence="1 2">
    <name type="scientific">Aquimarina addita</name>
    <dbReference type="NCBI Taxonomy" id="870485"/>
    <lineage>
        <taxon>Bacteria</taxon>
        <taxon>Pseudomonadati</taxon>
        <taxon>Bacteroidota</taxon>
        <taxon>Flavobacteriia</taxon>
        <taxon>Flavobacteriales</taxon>
        <taxon>Flavobacteriaceae</taxon>
        <taxon>Aquimarina</taxon>
    </lineage>
</organism>
<comment type="caution">
    <text evidence="1">The sequence shown here is derived from an EMBL/GenBank/DDBJ whole genome shotgun (WGS) entry which is preliminary data.</text>
</comment>
<dbReference type="SUPFAM" id="SSF46626">
    <property type="entry name" value="Cytochrome c"/>
    <property type="match status" value="1"/>
</dbReference>